<dbReference type="PRINTS" id="PR00040">
    <property type="entry name" value="HTHMERR"/>
</dbReference>
<dbReference type="InterPro" id="IPR047057">
    <property type="entry name" value="MerR_fam"/>
</dbReference>
<dbReference type="EMBL" id="CP047344">
    <property type="protein sequence ID" value="QIF94112.1"/>
    <property type="molecule type" value="Genomic_DNA"/>
</dbReference>
<feature type="domain" description="HTH merR-type" evidence="2">
    <location>
        <begin position="9"/>
        <end position="77"/>
    </location>
</feature>
<proteinExistence type="predicted"/>
<dbReference type="SUPFAM" id="SSF46955">
    <property type="entry name" value="Putative DNA-binding domain"/>
    <property type="match status" value="1"/>
</dbReference>
<dbReference type="PANTHER" id="PTHR30204:SF97">
    <property type="entry name" value="MERR FAMILY REGULATORY PROTEIN"/>
    <property type="match status" value="1"/>
</dbReference>
<evidence type="ECO:0000313" key="3">
    <source>
        <dbReference type="EMBL" id="QIF94112.1"/>
    </source>
</evidence>
<dbReference type="PROSITE" id="PS50937">
    <property type="entry name" value="HTH_MERR_2"/>
    <property type="match status" value="1"/>
</dbReference>
<protein>
    <submittedName>
        <fullName evidence="3">MerR family transcriptional regulator</fullName>
    </submittedName>
</protein>
<sequence length="144" mass="16618">MTDIKQPIEMDITEVAKATGLASSAIRYYEKKGLINSIGRKGLKRVYHRDILSRLALISLAQQAHFSLDEIAQLSCNQKIPSIDRTIVHLKIEEIDNKINELKRLKKGLEHIQTCPEENHFQCNRFQKILALSLKKNKKRINKK</sequence>
<dbReference type="InterPro" id="IPR009061">
    <property type="entry name" value="DNA-bd_dom_put_sf"/>
</dbReference>
<dbReference type="SMART" id="SM00422">
    <property type="entry name" value="HTH_MERR"/>
    <property type="match status" value="1"/>
</dbReference>
<gene>
    <name evidence="3" type="ORF">GTH24_09480</name>
</gene>
<name>A0A6G6SHT4_PROVU</name>
<evidence type="ECO:0000259" key="2">
    <source>
        <dbReference type="PROSITE" id="PS50937"/>
    </source>
</evidence>
<reference evidence="3 4" key="1">
    <citation type="submission" date="2020-01" db="EMBL/GenBank/DDBJ databases">
        <title>The genomic epidemiology of tigecycline resistance gene tet(X) variants in a swine farm in China.</title>
        <authorList>
            <person name="Peng K."/>
            <person name="Li R."/>
        </authorList>
    </citation>
    <scope>NUCLEOTIDE SEQUENCE [LARGE SCALE GENOMIC DNA]</scope>
    <source>
        <strain evidence="3 4">ZN3</strain>
    </source>
</reference>
<dbReference type="Proteomes" id="UP000503287">
    <property type="component" value="Chromosome"/>
</dbReference>
<accession>A0A6G6SHT4</accession>
<dbReference type="PANTHER" id="PTHR30204">
    <property type="entry name" value="REDOX-CYCLING DRUG-SENSING TRANSCRIPTIONAL ACTIVATOR SOXR"/>
    <property type="match status" value="1"/>
</dbReference>
<dbReference type="InterPro" id="IPR000551">
    <property type="entry name" value="MerR-type_HTH_dom"/>
</dbReference>
<dbReference type="RefSeq" id="WP_072068100.1">
    <property type="nucleotide sequence ID" value="NZ_CP047344.1"/>
</dbReference>
<organism evidence="3 4">
    <name type="scientific">Proteus vulgaris</name>
    <dbReference type="NCBI Taxonomy" id="585"/>
    <lineage>
        <taxon>Bacteria</taxon>
        <taxon>Pseudomonadati</taxon>
        <taxon>Pseudomonadota</taxon>
        <taxon>Gammaproteobacteria</taxon>
        <taxon>Enterobacterales</taxon>
        <taxon>Morganellaceae</taxon>
        <taxon>Proteus</taxon>
    </lineage>
</organism>
<dbReference type="GO" id="GO:0003677">
    <property type="term" value="F:DNA binding"/>
    <property type="evidence" value="ECO:0007669"/>
    <property type="project" value="UniProtKB-KW"/>
</dbReference>
<keyword evidence="1" id="KW-0238">DNA-binding</keyword>
<dbReference type="Gene3D" id="1.10.1660.10">
    <property type="match status" value="1"/>
</dbReference>
<dbReference type="AlphaFoldDB" id="A0A6G6SHT4"/>
<keyword evidence="4" id="KW-1185">Reference proteome</keyword>
<evidence type="ECO:0000256" key="1">
    <source>
        <dbReference type="ARBA" id="ARBA00023125"/>
    </source>
</evidence>
<evidence type="ECO:0000313" key="4">
    <source>
        <dbReference type="Proteomes" id="UP000503287"/>
    </source>
</evidence>
<dbReference type="GO" id="GO:0003700">
    <property type="term" value="F:DNA-binding transcription factor activity"/>
    <property type="evidence" value="ECO:0007669"/>
    <property type="project" value="InterPro"/>
</dbReference>
<dbReference type="Pfam" id="PF13411">
    <property type="entry name" value="MerR_1"/>
    <property type="match status" value="1"/>
</dbReference>